<gene>
    <name evidence="3" type="ORF">OJ997_29000</name>
</gene>
<dbReference type="Pfam" id="PF05239">
    <property type="entry name" value="PRC"/>
    <property type="match status" value="1"/>
</dbReference>
<proteinExistence type="predicted"/>
<name>A0A9X3NDF0_9ACTN</name>
<evidence type="ECO:0000313" key="4">
    <source>
        <dbReference type="Proteomes" id="UP001147653"/>
    </source>
</evidence>
<dbReference type="InterPro" id="IPR011033">
    <property type="entry name" value="PRC_barrel-like_sf"/>
</dbReference>
<dbReference type="Gene3D" id="3.90.50.10">
    <property type="entry name" value="Photosynthetic Reaction Center, subunit H, domain 2"/>
    <property type="match status" value="1"/>
</dbReference>
<dbReference type="SUPFAM" id="SSF50346">
    <property type="entry name" value="PRC-barrel domain"/>
    <property type="match status" value="1"/>
</dbReference>
<dbReference type="InterPro" id="IPR019060">
    <property type="entry name" value="DUF2382"/>
</dbReference>
<dbReference type="InterPro" id="IPR027275">
    <property type="entry name" value="PRC-brl_dom"/>
</dbReference>
<dbReference type="RefSeq" id="WP_270028829.1">
    <property type="nucleotide sequence ID" value="NZ_JAPDDP010000074.1"/>
</dbReference>
<feature type="domain" description="PRC-barrel" evidence="1">
    <location>
        <begin position="11"/>
        <end position="71"/>
    </location>
</feature>
<evidence type="ECO:0000313" key="3">
    <source>
        <dbReference type="EMBL" id="MDA0184378.1"/>
    </source>
</evidence>
<dbReference type="InterPro" id="IPR014747">
    <property type="entry name" value="Bac_photo_RC_H_C"/>
</dbReference>
<organism evidence="3 4">
    <name type="scientific">Solirubrobacter phytolaccae</name>
    <dbReference type="NCBI Taxonomy" id="1404360"/>
    <lineage>
        <taxon>Bacteria</taxon>
        <taxon>Bacillati</taxon>
        <taxon>Actinomycetota</taxon>
        <taxon>Thermoleophilia</taxon>
        <taxon>Solirubrobacterales</taxon>
        <taxon>Solirubrobacteraceae</taxon>
        <taxon>Solirubrobacter</taxon>
    </lineage>
</organism>
<sequence length="176" mass="19606">MPDLDTVLAWRGKAVLDRDGEKAGTLGALYLDEDDRPAYAGVQTGLFRRRESIVPLDGARPLDDDVQVPYTLDQIRSAPNVDADVNLTDDEQDQLAAHYGEPTKILEGDTGPEAEMVRSEEEVDISVAPAKPRERVRLRKHTVVEQVETTVPVRREEIRLERDPPPDGKIVDVEDA</sequence>
<dbReference type="GO" id="GO:0030077">
    <property type="term" value="C:plasma membrane light-harvesting complex"/>
    <property type="evidence" value="ECO:0007669"/>
    <property type="project" value="InterPro"/>
</dbReference>
<evidence type="ECO:0000259" key="1">
    <source>
        <dbReference type="Pfam" id="PF05239"/>
    </source>
</evidence>
<evidence type="ECO:0000259" key="2">
    <source>
        <dbReference type="Pfam" id="PF09557"/>
    </source>
</evidence>
<dbReference type="AlphaFoldDB" id="A0A9X3NDF0"/>
<accession>A0A9X3NDF0</accession>
<feature type="domain" description="DUF2382" evidence="2">
    <location>
        <begin position="116"/>
        <end position="165"/>
    </location>
</feature>
<comment type="caution">
    <text evidence="3">The sequence shown here is derived from an EMBL/GenBank/DDBJ whole genome shotgun (WGS) entry which is preliminary data.</text>
</comment>
<reference evidence="3" key="1">
    <citation type="submission" date="2022-10" db="EMBL/GenBank/DDBJ databases">
        <title>The WGS of Solirubrobacter phytolaccae KCTC 29190.</title>
        <authorList>
            <person name="Jiang Z."/>
        </authorList>
    </citation>
    <scope>NUCLEOTIDE SEQUENCE</scope>
    <source>
        <strain evidence="3">KCTC 29190</strain>
    </source>
</reference>
<dbReference type="Pfam" id="PF09557">
    <property type="entry name" value="DUF2382"/>
    <property type="match status" value="1"/>
</dbReference>
<keyword evidence="4" id="KW-1185">Reference proteome</keyword>
<protein>
    <submittedName>
        <fullName evidence="3">PRC and DUF2382 domain-containing protein</fullName>
    </submittedName>
</protein>
<dbReference type="EMBL" id="JAPDDP010000074">
    <property type="protein sequence ID" value="MDA0184378.1"/>
    <property type="molecule type" value="Genomic_DNA"/>
</dbReference>
<dbReference type="Proteomes" id="UP001147653">
    <property type="component" value="Unassembled WGS sequence"/>
</dbReference>
<dbReference type="GO" id="GO:0019684">
    <property type="term" value="P:photosynthesis, light reaction"/>
    <property type="evidence" value="ECO:0007669"/>
    <property type="project" value="InterPro"/>
</dbReference>